<comment type="similarity">
    <text evidence="2">Belongs to the HIR3 family.</text>
</comment>
<gene>
    <name evidence="5" type="primary">HIR3</name>
    <name evidence="5" type="ORF">SPAR_J03170</name>
</gene>
<reference evidence="5" key="4">
    <citation type="submission" date="2025-08" db="UniProtKB">
        <authorList>
            <consortium name="RefSeq"/>
        </authorList>
    </citation>
    <scope>IDENTIFICATION</scope>
    <source>
        <strain evidence="5">CBS432</strain>
    </source>
</reference>
<dbReference type="GO" id="GO:0000417">
    <property type="term" value="C:HIR complex"/>
    <property type="evidence" value="ECO:0007669"/>
    <property type="project" value="TreeGrafter"/>
</dbReference>
<feature type="region of interest" description="Disordered" evidence="4">
    <location>
        <begin position="299"/>
        <end position="330"/>
    </location>
</feature>
<keyword evidence="3" id="KW-0539">Nucleus</keyword>
<feature type="compositionally biased region" description="Basic and acidic residues" evidence="4">
    <location>
        <begin position="318"/>
        <end position="327"/>
    </location>
</feature>
<feature type="region of interest" description="Disordered" evidence="4">
    <location>
        <begin position="1596"/>
        <end position="1629"/>
    </location>
</feature>
<dbReference type="GO" id="GO:0005634">
    <property type="term" value="C:nucleus"/>
    <property type="evidence" value="ECO:0007669"/>
    <property type="project" value="UniProtKB-SubCell"/>
</dbReference>
<comment type="subcellular location">
    <subcellularLocation>
        <location evidence="1">Nucleus</location>
    </subcellularLocation>
</comment>
<sequence length="1648" mass="191714">MSMFNALNSNIEGEQYEAEEHSRELQIEQSFNILQDALIDLKNKDFEKSDSKFQELFQIDVVKPDRWGMYRNSSPTLDNLRYLCYRNRGMYYHLYLENYYESLNSQELVNCILKAVENLVESIQHSDADFAVTDLLARIFKSFNSVKLERLISEYEFTKEENLSLLLGRHRKFLLNDLTLMMNNYIDLTNKLLVPNLSDNTIFERYHLEKYKDIKPEPLAFGPILSRISEMKKQDEEIMKKLDVFNVTLNEESWDEVAKALKNLLPSFKISSLIGRYLDPYNEIEEPIEAVKFELSEPINNTPSLDKDFERQEEEQDKEGVRADDKSGNLAPLEIQADEEARPIKRLDEHVDTTKPLQRSSKRFKEREQENTKELVMDVHKKFFAEFNTLLSYVHILPFCDFETFSSKFIMGPGGKQPEKFIPYTDLYECLKSWSSRYTDIFNQNDYLSSGSNENEELFQLNALLKSNAFDDKESFPRYLSDLDSEHIRSFISEVNTGNLHFHQVRLKLLFKLLGTYDEGNERRLIIDYLWEPQLLKNVLWFVFGIESNVFALIDKNKKKCKYLALSIYELLVNHLGNIVEEITNKRIQGHKSADLKSQRNKVEKRIRSWHTLLEQIAEEKDTKLYVHFHWTHYCFLQYTCDIVDSRLSETLTSLENTIKDSDSSLDIAYPNYRHIPALNLNTVQSQKRKIRIIQNITVEDISEDANSDSHSENHLETLERVLLHILYPSTNQSTIDEEMVSFIFNSPFLLKIRLWGVLFSSYVKKSSIQDVQRIYFHVLDFMKGALTSPIYKESNPHARHQMLLTVLTAIGYFSSQLIKILNSNRWEGSDFMLEDRMFEKLLQTFFFFYTVLFYESSAANDVSNKSFFKRASKSSGKMKDIMIDLATLILYYYDIQAKCRTPAEQGIETTEVIWSLHTLFGYFHFCDASNGKFLDLAEKLLCQFINNDSFLQLKQILWCRYHYTIASDNFSPDLHDTKAVEMEKIHSLPLGTYLIKLQYQNKNPYLSSSKTTLKQIMDNIIEKIGDPSTLDNHIISRNSFLLNEYLSRPITADLLKHAFSGATSLYLTTPHDELQQGMTAGLFYVSSLQSLGLYKMRKKSMQARPSELDSIIRMLKNDIIYNTNRFESWILLGKCYSYIVEDDLIWTSDKITVPEKKDVIALTQRKAILCYLMAISIYYSKSGRTIDDKKIILEALDDLGSMLISGCFNPMNKLCFSWKSCAENTMRLSETGEVVMEKTKKITTISDFNIEQSIFLCFNKACSLSGDIKLQDDAFVLNWSSFYSLAKFFFKTDYGNNCKLVARYIIQSCQIAYESSPAKDPIIEPHYLLVNACYKWVKRGVIGVNEAFALLSKDNQFFQEQGEFWLNDEGLAWDYQEKVFFDKIIRLLHHLLSVDKKKWQHRPRYRIARILFDDFGDVDGALKEMDSLISAKSINKNLVNIWKPDFERPGKHFIYTYQYLVLYLDLLFAIKDFNTTGLVIKKLRRFGSGTVNINELLERAINVYTQSAKIKLQLQDKSYVEQILPTLNYQDFLKISEQLNRVFDQGKHPEEISSGLKLAFQLKKGHSGIAFDSVCLGIYFEYLYFPLARQHQSLTDANDEGSPVPPSSGSVTSKSTPDSTSKASAIKKRVTKKEVFDRVRLLVDKIT</sequence>
<feature type="compositionally biased region" description="Low complexity" evidence="4">
    <location>
        <begin position="1608"/>
        <end position="1620"/>
    </location>
</feature>
<organism evidence="5">
    <name type="scientific">Saccharomyces paradoxus</name>
    <name type="common">Yeast</name>
    <name type="synonym">Saccharomyces douglasii</name>
    <dbReference type="NCBI Taxonomy" id="27291"/>
    <lineage>
        <taxon>Eukaryota</taxon>
        <taxon>Fungi</taxon>
        <taxon>Dikarya</taxon>
        <taxon>Ascomycota</taxon>
        <taxon>Saccharomycotina</taxon>
        <taxon>Saccharomycetes</taxon>
        <taxon>Saccharomycetales</taxon>
        <taxon>Saccharomycetaceae</taxon>
        <taxon>Saccharomyces</taxon>
    </lineage>
</organism>
<dbReference type="OrthoDB" id="77564at2759"/>
<proteinExistence type="inferred from homology"/>
<dbReference type="GO" id="GO:0031491">
    <property type="term" value="F:nucleosome binding"/>
    <property type="evidence" value="ECO:0007669"/>
    <property type="project" value="TreeGrafter"/>
</dbReference>
<reference evidence="5" key="2">
    <citation type="submission" date="2020-01" db="EMBL/GenBank/DDBJ databases">
        <title>Population-level Yeast Reference Genomes.</title>
        <authorList>
            <person name="Yue J.-X."/>
        </authorList>
    </citation>
    <scope>NUCLEOTIDE SEQUENCE</scope>
    <source>
        <strain evidence="5">CBS432</strain>
    </source>
</reference>
<evidence type="ECO:0000256" key="3">
    <source>
        <dbReference type="ARBA" id="ARBA00023242"/>
    </source>
</evidence>
<accession>A0A8B8UUE9</accession>
<dbReference type="InterPro" id="IPR033053">
    <property type="entry name" value="Hir3/CABIN1"/>
</dbReference>
<protein>
    <submittedName>
        <fullName evidence="5">Hir3p</fullName>
    </submittedName>
</protein>
<reference evidence="5" key="3">
    <citation type="submission" date="2025-07" db="EMBL/GenBank/DDBJ databases">
        <authorList>
            <consortium name="NCBI Genome Project"/>
        </authorList>
    </citation>
    <scope>NUCLEOTIDE SEQUENCE</scope>
    <source>
        <strain evidence="5">CBS432</strain>
    </source>
</reference>
<dbReference type="RefSeq" id="XP_033767397.1">
    <property type="nucleotide sequence ID" value="XM_033911506.1"/>
</dbReference>
<dbReference type="PANTHER" id="PTHR15502">
    <property type="entry name" value="CALCINEURIN-BINDING PROTEIN CABIN 1-RELATED"/>
    <property type="match status" value="1"/>
</dbReference>
<name>A0A8B8UUE9_SACPA</name>
<evidence type="ECO:0000256" key="1">
    <source>
        <dbReference type="ARBA" id="ARBA00004123"/>
    </source>
</evidence>
<dbReference type="VEuPathDB" id="FungiDB:SPAR_J03170"/>
<evidence type="ECO:0000313" key="5">
    <source>
        <dbReference type="RefSeq" id="XP_033767397.1"/>
    </source>
</evidence>
<reference evidence="5" key="1">
    <citation type="journal article" date="2017" name="Nat. Genet.">
        <title>Contrasting evolutionary genome dynamics between domesticated and wild yeasts.</title>
        <authorList>
            <person name="Yue J.X."/>
            <person name="Li J."/>
            <person name="Aigrain L."/>
            <person name="Hallin J."/>
            <person name="Persson K."/>
            <person name="Oliver K."/>
            <person name="Bergstrom A."/>
            <person name="Coupland P."/>
            <person name="Warringer J."/>
            <person name="Lagomarsino M.C."/>
            <person name="Fischer G."/>
            <person name="Durbin R."/>
            <person name="Liti G."/>
        </authorList>
    </citation>
    <scope>NUCLEOTIDE SEQUENCE</scope>
    <source>
        <strain evidence="5">CBS432</strain>
    </source>
</reference>
<evidence type="ECO:0000256" key="2">
    <source>
        <dbReference type="ARBA" id="ARBA00007335"/>
    </source>
</evidence>
<dbReference type="KEGG" id="spao:SPAR_J03170"/>
<dbReference type="GO" id="GO:0006325">
    <property type="term" value="P:chromatin organization"/>
    <property type="evidence" value="ECO:0007669"/>
    <property type="project" value="InterPro"/>
</dbReference>
<dbReference type="PANTHER" id="PTHR15502:SF7">
    <property type="entry name" value="CALCINEURIN-BINDING PROTEIN CABIN-1"/>
    <property type="match status" value="1"/>
</dbReference>
<evidence type="ECO:0000256" key="4">
    <source>
        <dbReference type="SAM" id="MobiDB-lite"/>
    </source>
</evidence>
<dbReference type="GeneID" id="54631726"/>